<accession>A0A2I1H9T6</accession>
<dbReference type="EMBL" id="LLXI01001902">
    <property type="protein sequence ID" value="PKY55615.1"/>
    <property type="molecule type" value="Genomic_DNA"/>
</dbReference>
<sequence length="133" mass="16243">MARTGKTLLNEKVRNQINSFYKRNNKYEEDNEDNPKSELQLQIEKLVINCYQKSQELNNDCYIRSRNKYTQDNSSKQERIIQLHNHIVQQDMKITQLDERIIKQHEEANQMINYNTQLAYYWQNSYFILNEEF</sequence>
<gene>
    <name evidence="1" type="ORF">RhiirA4_475197</name>
</gene>
<evidence type="ECO:0000313" key="2">
    <source>
        <dbReference type="Proteomes" id="UP000234323"/>
    </source>
</evidence>
<evidence type="ECO:0000313" key="1">
    <source>
        <dbReference type="EMBL" id="PKY55615.1"/>
    </source>
</evidence>
<protein>
    <submittedName>
        <fullName evidence="1">Uncharacterized protein</fullName>
    </submittedName>
</protein>
<name>A0A2I1H9T6_9GLOM</name>
<organism evidence="1 2">
    <name type="scientific">Rhizophagus irregularis</name>
    <dbReference type="NCBI Taxonomy" id="588596"/>
    <lineage>
        <taxon>Eukaryota</taxon>
        <taxon>Fungi</taxon>
        <taxon>Fungi incertae sedis</taxon>
        <taxon>Mucoromycota</taxon>
        <taxon>Glomeromycotina</taxon>
        <taxon>Glomeromycetes</taxon>
        <taxon>Glomerales</taxon>
        <taxon>Glomeraceae</taxon>
        <taxon>Rhizophagus</taxon>
    </lineage>
</organism>
<dbReference type="Proteomes" id="UP000234323">
    <property type="component" value="Unassembled WGS sequence"/>
</dbReference>
<reference evidence="1 2" key="1">
    <citation type="submission" date="2015-10" db="EMBL/GenBank/DDBJ databases">
        <title>Genome analyses suggest a sexual origin of heterokaryosis in a supposedly ancient asexual fungus.</title>
        <authorList>
            <person name="Ropars J."/>
            <person name="Sedzielewska K."/>
            <person name="Noel J."/>
            <person name="Charron P."/>
            <person name="Farinelli L."/>
            <person name="Marton T."/>
            <person name="Kruger M."/>
            <person name="Pelin A."/>
            <person name="Brachmann A."/>
            <person name="Corradi N."/>
        </authorList>
    </citation>
    <scope>NUCLEOTIDE SEQUENCE [LARGE SCALE GENOMIC DNA]</scope>
    <source>
        <strain evidence="1 2">A4</strain>
    </source>
</reference>
<dbReference type="AlphaFoldDB" id="A0A2I1H9T6"/>
<comment type="caution">
    <text evidence="1">The sequence shown here is derived from an EMBL/GenBank/DDBJ whole genome shotgun (WGS) entry which is preliminary data.</text>
</comment>
<keyword evidence="2" id="KW-1185">Reference proteome</keyword>
<proteinExistence type="predicted"/>